<proteinExistence type="predicted"/>
<comment type="caution">
    <text evidence="2">The sequence shown here is derived from an EMBL/GenBank/DDBJ whole genome shotgun (WGS) entry which is preliminary data.</text>
</comment>
<accession>A0A4R2T0N8</accession>
<dbReference type="Gene3D" id="2.120.10.30">
    <property type="entry name" value="TolB, C-terminal domain"/>
    <property type="match status" value="1"/>
</dbReference>
<dbReference type="SUPFAM" id="SSF63825">
    <property type="entry name" value="YWTD domain"/>
    <property type="match status" value="1"/>
</dbReference>
<keyword evidence="3" id="KW-1185">Reference proteome</keyword>
<dbReference type="Gene3D" id="3.10.350.10">
    <property type="entry name" value="LysM domain"/>
    <property type="match status" value="1"/>
</dbReference>
<dbReference type="SUPFAM" id="SSF54106">
    <property type="entry name" value="LysM domain"/>
    <property type="match status" value="1"/>
</dbReference>
<feature type="domain" description="LysM" evidence="1">
    <location>
        <begin position="7"/>
        <end position="50"/>
    </location>
</feature>
<name>A0A4R2T0N8_9FIRM</name>
<organism evidence="2 3">
    <name type="scientific">Serpentinicella alkaliphila</name>
    <dbReference type="NCBI Taxonomy" id="1734049"/>
    <lineage>
        <taxon>Bacteria</taxon>
        <taxon>Bacillati</taxon>
        <taxon>Bacillota</taxon>
        <taxon>Clostridia</taxon>
        <taxon>Peptostreptococcales</taxon>
        <taxon>Natronincolaceae</taxon>
        <taxon>Serpentinicella</taxon>
    </lineage>
</organism>
<dbReference type="InterPro" id="IPR036779">
    <property type="entry name" value="LysM_dom_sf"/>
</dbReference>
<dbReference type="Pfam" id="PF16472">
    <property type="entry name" value="DUF5050"/>
    <property type="match status" value="1"/>
</dbReference>
<reference evidence="2 3" key="1">
    <citation type="submission" date="2019-03" db="EMBL/GenBank/DDBJ databases">
        <title>Genomic Encyclopedia of Type Strains, Phase IV (KMG-IV): sequencing the most valuable type-strain genomes for metagenomic binning, comparative biology and taxonomic classification.</title>
        <authorList>
            <person name="Goeker M."/>
        </authorList>
    </citation>
    <scope>NUCLEOTIDE SEQUENCE [LARGE SCALE GENOMIC DNA]</scope>
    <source>
        <strain evidence="2 3">DSM 100013</strain>
    </source>
</reference>
<dbReference type="OrthoDB" id="1938904at2"/>
<protein>
    <submittedName>
        <fullName evidence="2">LysM domain-containing protein</fullName>
    </submittedName>
</protein>
<dbReference type="AlphaFoldDB" id="A0A4R2T0N8"/>
<dbReference type="EMBL" id="SLYC01000069">
    <property type="protein sequence ID" value="TCP94851.1"/>
    <property type="molecule type" value="Genomic_DNA"/>
</dbReference>
<evidence type="ECO:0000259" key="1">
    <source>
        <dbReference type="PROSITE" id="PS51782"/>
    </source>
</evidence>
<gene>
    <name evidence="2" type="ORF">EDD79_10699</name>
</gene>
<evidence type="ECO:0000313" key="3">
    <source>
        <dbReference type="Proteomes" id="UP000295504"/>
    </source>
</evidence>
<sequence length="579" mass="66502">MTIQYSKVYTVKSGDSIYSIAQEHYTTIDKLMIINMLESPILTLGQQLYIPIQKMTGINVYTDNKFEEINTNQMAYRPVTAYTATRPIIVNGVDINTGLYPVLNYQPQGAEFPYIYVPIAEFRRVGAMVRWDEARQIMFVTTDYAQRQERVRTLEAENAYLKLLLGGAGTSSITGVFDETNNEVEHNYKIEISQSRQYVPVIAYTATRPILVNGVDINTGLYHVLNFQPPGAEYPFIYVPIAEFRRVGARVVWDDTAQIMIVTTDYYILGERIIHLEAENLELRRQLEGTTPGARGNIPDNIRNGGFTAQQGNWVYYGRHRIVIQLIRDLTRNTLDNNIEQKLGEDDPSYINVLGEWVYYRHGMDNGRLYRRSITGLNPTPLTNEPVFNVLVVNGWIYYLNVNDNFTLYRIRIDGTGRMKINNDYSGSVNVVGEWIYYSNIDDQGRMYKIRVDGTGRQKISDFSAFKLSVHGNWMYYRRADDEMLYRSSIDGTNAIRLSNDLIYEFVVFGDYIYYLIQNPPGGDLYRMKLDGSEKTYMRLPDNITQLNIHPGWIYWISGSGTIYKTPIGGGGSVSLYRP</sequence>
<dbReference type="InterPro" id="IPR018392">
    <property type="entry name" value="LysM"/>
</dbReference>
<dbReference type="PANTHER" id="PTHR32256:SF17">
    <property type="entry name" value="EGF-LIKE DOMAIN-CONTAINING PROTEIN"/>
    <property type="match status" value="1"/>
</dbReference>
<dbReference type="Pfam" id="PF01476">
    <property type="entry name" value="LysM"/>
    <property type="match status" value="1"/>
</dbReference>
<dbReference type="SMART" id="SM00257">
    <property type="entry name" value="LysM"/>
    <property type="match status" value="1"/>
</dbReference>
<dbReference type="InterPro" id="IPR032485">
    <property type="entry name" value="LRP1-like_beta_prop"/>
</dbReference>
<evidence type="ECO:0000313" key="2">
    <source>
        <dbReference type="EMBL" id="TCP94851.1"/>
    </source>
</evidence>
<dbReference type="PROSITE" id="PS51782">
    <property type="entry name" value="LYSM"/>
    <property type="match status" value="1"/>
</dbReference>
<dbReference type="Proteomes" id="UP000295504">
    <property type="component" value="Unassembled WGS sequence"/>
</dbReference>
<dbReference type="PANTHER" id="PTHR32256">
    <property type="match status" value="1"/>
</dbReference>
<dbReference type="RefSeq" id="WP_132849789.1">
    <property type="nucleotide sequence ID" value="NZ_CP058648.1"/>
</dbReference>
<dbReference type="InterPro" id="IPR011042">
    <property type="entry name" value="6-blade_b-propeller_TolB-like"/>
</dbReference>
<dbReference type="InterPro" id="IPR053369">
    <property type="entry name" value="SrfA-induced_signal"/>
</dbReference>
<dbReference type="CDD" id="cd00118">
    <property type="entry name" value="LysM"/>
    <property type="match status" value="1"/>
</dbReference>